<dbReference type="TAIR" id="AT5G50680"/>
<protein>
    <submittedName>
        <fullName evidence="2">Ubiquitin activating enzyme</fullName>
    </submittedName>
</protein>
<name>Q0WNE6_ARATH</name>
<dbReference type="AlphaFoldDB" id="Q0WNE6"/>
<dbReference type="Pfam" id="PF00899">
    <property type="entry name" value="ThiF"/>
    <property type="match status" value="1"/>
</dbReference>
<evidence type="ECO:0000259" key="1">
    <source>
        <dbReference type="Pfam" id="PF00899"/>
    </source>
</evidence>
<evidence type="ECO:0000313" key="2">
    <source>
        <dbReference type="EMBL" id="BAF01354.1"/>
    </source>
</evidence>
<accession>Q0WNE6</accession>
<dbReference type="Gene3D" id="3.40.50.720">
    <property type="entry name" value="NAD(P)-binding Rossmann-like Domain"/>
    <property type="match status" value="1"/>
</dbReference>
<dbReference type="ExpressionAtlas" id="Q0WNE6">
    <property type="expression patterns" value="baseline"/>
</dbReference>
<dbReference type="SUPFAM" id="SSF69572">
    <property type="entry name" value="Activating enzymes of the ubiquitin-like proteins"/>
    <property type="match status" value="1"/>
</dbReference>
<dbReference type="EMBL" id="AK229497">
    <property type="protein sequence ID" value="BAF01354.1"/>
    <property type="molecule type" value="mRNA"/>
</dbReference>
<dbReference type="GO" id="GO:0008641">
    <property type="term" value="F:ubiquitin-like modifier activating enzyme activity"/>
    <property type="evidence" value="ECO:0007669"/>
    <property type="project" value="InterPro"/>
</dbReference>
<proteinExistence type="evidence at transcript level"/>
<organism evidence="2">
    <name type="scientific">Arabidopsis thaliana</name>
    <name type="common">Mouse-ear cress</name>
    <dbReference type="NCBI Taxonomy" id="3702"/>
    <lineage>
        <taxon>Eukaryota</taxon>
        <taxon>Viridiplantae</taxon>
        <taxon>Streptophyta</taxon>
        <taxon>Embryophyta</taxon>
        <taxon>Tracheophyta</taxon>
        <taxon>Spermatophyta</taxon>
        <taxon>Magnoliopsida</taxon>
        <taxon>eudicotyledons</taxon>
        <taxon>Gunneridae</taxon>
        <taxon>Pentapetalae</taxon>
        <taxon>rosids</taxon>
        <taxon>malvids</taxon>
        <taxon>Brassicales</taxon>
        <taxon>Brassicaceae</taxon>
        <taxon>Camelineae</taxon>
        <taxon>Arabidopsis</taxon>
    </lineage>
</organism>
<dbReference type="InterPro" id="IPR000594">
    <property type="entry name" value="ThiF_NAD_FAD-bd"/>
</dbReference>
<sequence>MVHVSIEKGDLSTLGVDFFEKFDVVVIGYSSRATKKAVNEKCRNLAKDVAFYTVDCRGSCGEIFVDLQNYKYTKKKLDETVECELTFPSFEEAVSVPWKPMPRRTAKLYFAMRVIELFEETEGRKPGECSLSDLPRVLKLKKELCEGNSVSENHIPDILLERLVSNNTEFPPACAIIGGILGQEVIKVISGKGEPLKNFFYFDAEDGKGVIEDLSHKL</sequence>
<feature type="domain" description="THIF-type NAD/FAD binding fold" evidence="1">
    <location>
        <begin position="15"/>
        <end position="204"/>
    </location>
</feature>
<gene>
    <name evidence="2" type="ordered locus">At5g50680</name>
</gene>
<reference evidence="2" key="1">
    <citation type="submission" date="2006-07" db="EMBL/GenBank/DDBJ databases">
        <title>Large-scale analysis of RIKEN Arabidopsis full-length (RAFL) cDNAs.</title>
        <authorList>
            <person name="Totoki Y."/>
            <person name="Seki M."/>
            <person name="Ishida J."/>
            <person name="Nakajima M."/>
            <person name="Enju A."/>
            <person name="Morosawa T."/>
            <person name="Kamiya A."/>
            <person name="Narusaka M."/>
            <person name="Shin-i T."/>
            <person name="Nakagawa M."/>
            <person name="Sakamoto N."/>
            <person name="Oishi K."/>
            <person name="Kohara Y."/>
            <person name="Kobayashi M."/>
            <person name="Toyoda A."/>
            <person name="Sakaki Y."/>
            <person name="Sakurai T."/>
            <person name="Iida K."/>
            <person name="Akiyama K."/>
            <person name="Satou M."/>
            <person name="Toyoda T."/>
            <person name="Konagaya A."/>
            <person name="Carninci P."/>
            <person name="Kawai J."/>
            <person name="Hayashizaki Y."/>
            <person name="Shinozaki K."/>
        </authorList>
    </citation>
    <scope>NUCLEOTIDE SEQUENCE</scope>
</reference>
<dbReference type="InterPro" id="IPR035985">
    <property type="entry name" value="Ubiquitin-activating_enz"/>
</dbReference>